<name>A0AAV5MUW8_9ROSI</name>
<gene>
    <name evidence="1" type="ORF">SLEP1_g59788</name>
</gene>
<keyword evidence="2" id="KW-1185">Reference proteome</keyword>
<accession>A0AAV5MUW8</accession>
<dbReference type="Proteomes" id="UP001054252">
    <property type="component" value="Unassembled WGS sequence"/>
</dbReference>
<dbReference type="EMBL" id="BPVZ01001194">
    <property type="protein sequence ID" value="GKV53253.1"/>
    <property type="molecule type" value="Genomic_DNA"/>
</dbReference>
<evidence type="ECO:0000313" key="2">
    <source>
        <dbReference type="Proteomes" id="UP001054252"/>
    </source>
</evidence>
<dbReference type="AlphaFoldDB" id="A0AAV5MUW8"/>
<protein>
    <submittedName>
        <fullName evidence="1">Uncharacterized protein</fullName>
    </submittedName>
</protein>
<sequence length="66" mass="7577">MHALGYNFTHIITLEHIHVPSSFIHCLASIRTRTNSSLEDQKFKHIALYMALAIKGFIKERDATTH</sequence>
<comment type="caution">
    <text evidence="1">The sequence shown here is derived from an EMBL/GenBank/DDBJ whole genome shotgun (WGS) entry which is preliminary data.</text>
</comment>
<reference evidence="1 2" key="1">
    <citation type="journal article" date="2021" name="Commun. Biol.">
        <title>The genome of Shorea leprosula (Dipterocarpaceae) highlights the ecological relevance of drought in aseasonal tropical rainforests.</title>
        <authorList>
            <person name="Ng K.K.S."/>
            <person name="Kobayashi M.J."/>
            <person name="Fawcett J.A."/>
            <person name="Hatakeyama M."/>
            <person name="Paape T."/>
            <person name="Ng C.H."/>
            <person name="Ang C.C."/>
            <person name="Tnah L.H."/>
            <person name="Lee C.T."/>
            <person name="Nishiyama T."/>
            <person name="Sese J."/>
            <person name="O'Brien M.J."/>
            <person name="Copetti D."/>
            <person name="Mohd Noor M.I."/>
            <person name="Ong R.C."/>
            <person name="Putra M."/>
            <person name="Sireger I.Z."/>
            <person name="Indrioko S."/>
            <person name="Kosugi Y."/>
            <person name="Izuno A."/>
            <person name="Isagi Y."/>
            <person name="Lee S.L."/>
            <person name="Shimizu K.K."/>
        </authorList>
    </citation>
    <scope>NUCLEOTIDE SEQUENCE [LARGE SCALE GENOMIC DNA]</scope>
    <source>
        <strain evidence="1">214</strain>
    </source>
</reference>
<organism evidence="1 2">
    <name type="scientific">Rubroshorea leprosula</name>
    <dbReference type="NCBI Taxonomy" id="152421"/>
    <lineage>
        <taxon>Eukaryota</taxon>
        <taxon>Viridiplantae</taxon>
        <taxon>Streptophyta</taxon>
        <taxon>Embryophyta</taxon>
        <taxon>Tracheophyta</taxon>
        <taxon>Spermatophyta</taxon>
        <taxon>Magnoliopsida</taxon>
        <taxon>eudicotyledons</taxon>
        <taxon>Gunneridae</taxon>
        <taxon>Pentapetalae</taxon>
        <taxon>rosids</taxon>
        <taxon>malvids</taxon>
        <taxon>Malvales</taxon>
        <taxon>Dipterocarpaceae</taxon>
        <taxon>Rubroshorea</taxon>
    </lineage>
</organism>
<proteinExistence type="predicted"/>
<evidence type="ECO:0000313" key="1">
    <source>
        <dbReference type="EMBL" id="GKV53253.1"/>
    </source>
</evidence>